<dbReference type="AlphaFoldDB" id="A0A919T6A8"/>
<reference evidence="2 3" key="1">
    <citation type="submission" date="2021-03" db="EMBL/GenBank/DDBJ databases">
        <title>Whole genome shotgun sequence of Actinoplanes toevensis NBRC 105298.</title>
        <authorList>
            <person name="Komaki H."/>
            <person name="Tamura T."/>
        </authorList>
    </citation>
    <scope>NUCLEOTIDE SEQUENCE [LARGE SCALE GENOMIC DNA]</scope>
    <source>
        <strain evidence="2 3">NBRC 105298</strain>
    </source>
</reference>
<dbReference type="SUPFAM" id="SSF52200">
    <property type="entry name" value="Toll/Interleukin receptor TIR domain"/>
    <property type="match status" value="1"/>
</dbReference>
<dbReference type="RefSeq" id="WP_213005150.1">
    <property type="nucleotide sequence ID" value="NZ_BOQN01000011.1"/>
</dbReference>
<protein>
    <recommendedName>
        <fullName evidence="1">TIR domain-containing protein</fullName>
    </recommendedName>
</protein>
<dbReference type="InterPro" id="IPR000157">
    <property type="entry name" value="TIR_dom"/>
</dbReference>
<sequence>MPTPLQKRPNDLFVSYGHADRELVGPVVDWLRRSAQLKVWYDGTSGNAAQRSTELLAGGLASARGALFFLSRNWEASTWCKDEHEYALTERRANSAYFAVAVSVGELEIPAWFKLADVLDLRTFDVSSAAPLLRSLAPGSALRLDNDQDVYFAGPWSNPSAAAKKTVDALQHMGWRLVGDSPDHPHFNESEERISSVIRTAQGLVAVLPLRPTSGPHFTSPWILKEIEIAQRLQHPYLVLAEEGVSAPPELAETAFGGRSFTLPADGPNDEIRTVLQAYDDMLSFRPHHDDRAYSFFAASLLGVVDEMEALVSVVERTTNMPCVRGQYLSGQHAQGAIIERIRNAAFVIADVTDDNRNSLIEAGVARGAGTPLHLLCAAPADGSHKTRFMFQDMEVNWYSNSLERLGIVYRIAKRYRRRVLDHY</sequence>
<dbReference type="GO" id="GO:0007165">
    <property type="term" value="P:signal transduction"/>
    <property type="evidence" value="ECO:0007669"/>
    <property type="project" value="InterPro"/>
</dbReference>
<comment type="caution">
    <text evidence="2">The sequence shown here is derived from an EMBL/GenBank/DDBJ whole genome shotgun (WGS) entry which is preliminary data.</text>
</comment>
<feature type="domain" description="TIR" evidence="1">
    <location>
        <begin position="13"/>
        <end position="122"/>
    </location>
</feature>
<dbReference type="Gene3D" id="3.40.50.10140">
    <property type="entry name" value="Toll/interleukin-1 receptor homology (TIR) domain"/>
    <property type="match status" value="1"/>
</dbReference>
<evidence type="ECO:0000313" key="3">
    <source>
        <dbReference type="Proteomes" id="UP000677082"/>
    </source>
</evidence>
<dbReference type="InterPro" id="IPR035897">
    <property type="entry name" value="Toll_tir_struct_dom_sf"/>
</dbReference>
<accession>A0A919T6A8</accession>
<name>A0A919T6A8_9ACTN</name>
<dbReference type="Pfam" id="PF13676">
    <property type="entry name" value="TIR_2"/>
    <property type="match status" value="1"/>
</dbReference>
<evidence type="ECO:0000313" key="2">
    <source>
        <dbReference type="EMBL" id="GIM89187.1"/>
    </source>
</evidence>
<evidence type="ECO:0000259" key="1">
    <source>
        <dbReference type="Pfam" id="PF13676"/>
    </source>
</evidence>
<gene>
    <name evidence="2" type="ORF">Ato02nite_009800</name>
</gene>
<keyword evidence="3" id="KW-1185">Reference proteome</keyword>
<organism evidence="2 3">
    <name type="scientific">Paractinoplanes toevensis</name>
    <dbReference type="NCBI Taxonomy" id="571911"/>
    <lineage>
        <taxon>Bacteria</taxon>
        <taxon>Bacillati</taxon>
        <taxon>Actinomycetota</taxon>
        <taxon>Actinomycetes</taxon>
        <taxon>Micromonosporales</taxon>
        <taxon>Micromonosporaceae</taxon>
        <taxon>Paractinoplanes</taxon>
    </lineage>
</organism>
<dbReference type="Proteomes" id="UP000677082">
    <property type="component" value="Unassembled WGS sequence"/>
</dbReference>
<dbReference type="EMBL" id="BOQN01000011">
    <property type="protein sequence ID" value="GIM89187.1"/>
    <property type="molecule type" value="Genomic_DNA"/>
</dbReference>
<proteinExistence type="predicted"/>